<protein>
    <submittedName>
        <fullName evidence="2">Uncharacterized protein</fullName>
    </submittedName>
</protein>
<dbReference type="AlphaFoldDB" id="A0A917K764"/>
<proteinExistence type="predicted"/>
<accession>A0A917K764</accession>
<gene>
    <name evidence="2" type="ORF">GCM10011320_08220</name>
</gene>
<dbReference type="Proteomes" id="UP000661507">
    <property type="component" value="Unassembled WGS sequence"/>
</dbReference>
<reference evidence="2" key="1">
    <citation type="journal article" date="2014" name="Int. J. Syst. Evol. Microbiol.">
        <title>Complete genome sequence of Corynebacterium casei LMG S-19264T (=DSM 44701T), isolated from a smear-ripened cheese.</title>
        <authorList>
            <consortium name="US DOE Joint Genome Institute (JGI-PGF)"/>
            <person name="Walter F."/>
            <person name="Albersmeier A."/>
            <person name="Kalinowski J."/>
            <person name="Ruckert C."/>
        </authorList>
    </citation>
    <scope>NUCLEOTIDE SEQUENCE</scope>
    <source>
        <strain evidence="2">CGMCC 1.3617</strain>
    </source>
</reference>
<feature type="region of interest" description="Disordered" evidence="1">
    <location>
        <begin position="1"/>
        <end position="23"/>
    </location>
</feature>
<dbReference type="EMBL" id="BMKW01000002">
    <property type="protein sequence ID" value="GGJ03556.1"/>
    <property type="molecule type" value="Genomic_DNA"/>
</dbReference>
<organism evidence="2 3">
    <name type="scientific">Neoroseomonas lacus</name>
    <dbReference type="NCBI Taxonomy" id="287609"/>
    <lineage>
        <taxon>Bacteria</taxon>
        <taxon>Pseudomonadati</taxon>
        <taxon>Pseudomonadota</taxon>
        <taxon>Alphaproteobacteria</taxon>
        <taxon>Acetobacterales</taxon>
        <taxon>Acetobacteraceae</taxon>
        <taxon>Neoroseomonas</taxon>
    </lineage>
</organism>
<evidence type="ECO:0000256" key="1">
    <source>
        <dbReference type="SAM" id="MobiDB-lite"/>
    </source>
</evidence>
<reference evidence="2" key="2">
    <citation type="submission" date="2020-09" db="EMBL/GenBank/DDBJ databases">
        <authorList>
            <person name="Sun Q."/>
            <person name="Zhou Y."/>
        </authorList>
    </citation>
    <scope>NUCLEOTIDE SEQUENCE</scope>
    <source>
        <strain evidence="2">CGMCC 1.3617</strain>
    </source>
</reference>
<comment type="caution">
    <text evidence="2">The sequence shown here is derived from an EMBL/GenBank/DDBJ whole genome shotgun (WGS) entry which is preliminary data.</text>
</comment>
<evidence type="ECO:0000313" key="2">
    <source>
        <dbReference type="EMBL" id="GGJ03556.1"/>
    </source>
</evidence>
<name>A0A917K764_9PROT</name>
<dbReference type="RefSeq" id="WP_188965662.1">
    <property type="nucleotide sequence ID" value="NZ_BMKW01000002.1"/>
</dbReference>
<keyword evidence="3" id="KW-1185">Reference proteome</keyword>
<evidence type="ECO:0000313" key="3">
    <source>
        <dbReference type="Proteomes" id="UP000661507"/>
    </source>
</evidence>
<sequence>MSTSLNQSSDDEESSGSESSDPGSLSAYVLVKWSFFRDNTIVGSGENISLDGDGGLDDLITYLVDDLRKTDIVIYSGVHGTPSGMLQIDDPDFVQDDMDALAQDADGLRIVIKPVDFDVAQHRIPDGMRSDLDDPNTCVVLGWCNSRYYLSFMQYL</sequence>